<comment type="caution">
    <text evidence="3">The sequence shown here is derived from an EMBL/GenBank/DDBJ whole genome shotgun (WGS) entry which is preliminary data.</text>
</comment>
<dbReference type="PANTHER" id="PTHR35149:SF2">
    <property type="entry name" value="DUF262 DOMAIN-CONTAINING PROTEIN"/>
    <property type="match status" value="1"/>
</dbReference>
<gene>
    <name evidence="3" type="ORF">GBM95_05575</name>
</gene>
<dbReference type="RefSeq" id="WP_152158186.1">
    <property type="nucleotide sequence ID" value="NZ_WEHX01000026.1"/>
</dbReference>
<feature type="region of interest" description="Disordered" evidence="1">
    <location>
        <begin position="60"/>
        <end position="79"/>
    </location>
</feature>
<protein>
    <submittedName>
        <fullName evidence="3">DUF262 domain-containing protein</fullName>
    </submittedName>
</protein>
<sequence length="604" mass="67988">MPQSAASSESKAAFSLADVFEFKFDSNAGGGHRRFVLPDFQRPYVWTKADVQKLLDDVDELRADPDGEPGSRYPSDDSMGSGVHAPEYFFGSICLRRSETNEDCWEILDGQQRLTSFLLIAHVIDLQVSALEKNAKQASKADAALLDVIRGHWKAAKSILEKQILFSSNPRTHAQVRKVFEEFNLDYELLRIDGPDLHLATLCRDVERFEYILRKGMVAVRLLISQAAAEQFFQGENNRGLPLSLLDLLKAYHMRVAKACFHQEIGRIWHLFNEGEEEVPDEDGAAKKSSAEDKSSDRERRAKLVSNFVIPAMLMRFGIAPWESSRPAFRDRCLALLKGKTGTHLRGRFIDWKLSSEGGAAGHERFAFGLPDDPGTGIGFFCVNELHLAIAEAITAGHKRFNFDLLDDPGAGIGFFRAIELYLAIAEAITAMTEPQDGGSRVYSSLIHLNAEENQLLVLAGIAWADRFLKVGDDGFNAYLEEDKGFKRLSAEKIGAALCDDPDLRAWLCSFARLLDIFSNRGGKKYGLYDRLEADTMLKWLKYRNPEESFFFLPHRSGSPAACLREFKALTHPDRFEAFRYAENYQRQQKYFIDASQSGNANEH</sequence>
<dbReference type="PANTHER" id="PTHR35149">
    <property type="entry name" value="SLL5132 PROTEIN"/>
    <property type="match status" value="1"/>
</dbReference>
<feature type="domain" description="GmrSD restriction endonucleases N-terminal" evidence="2">
    <location>
        <begin position="33"/>
        <end position="253"/>
    </location>
</feature>
<evidence type="ECO:0000256" key="1">
    <source>
        <dbReference type="SAM" id="MobiDB-lite"/>
    </source>
</evidence>
<evidence type="ECO:0000313" key="4">
    <source>
        <dbReference type="Proteomes" id="UP000430564"/>
    </source>
</evidence>
<evidence type="ECO:0000313" key="3">
    <source>
        <dbReference type="EMBL" id="KAB7660735.1"/>
    </source>
</evidence>
<dbReference type="OrthoDB" id="3654724at2"/>
<dbReference type="InterPro" id="IPR004919">
    <property type="entry name" value="GmrSD_N"/>
</dbReference>
<proteinExistence type="predicted"/>
<name>A0A6I1EJS6_9BURK</name>
<evidence type="ECO:0000259" key="2">
    <source>
        <dbReference type="Pfam" id="PF03235"/>
    </source>
</evidence>
<accession>A0A6I1EJS6</accession>
<reference evidence="3 4" key="1">
    <citation type="submission" date="2019-10" db="EMBL/GenBank/DDBJ databases">
        <title>Genome diversity of Sutterella seckii.</title>
        <authorList>
            <person name="Chaplin A.V."/>
            <person name="Sokolova S.R."/>
            <person name="Mosin K.A."/>
            <person name="Ivanova E.L."/>
            <person name="Kochetkova T.O."/>
            <person name="Goltsov A.Y."/>
            <person name="Trofimov D.Y."/>
            <person name="Efimov B.A."/>
        </authorList>
    </citation>
    <scope>NUCLEOTIDE SEQUENCE [LARGE SCALE GENOMIC DNA]</scope>
    <source>
        <strain evidence="3 4">ASD393</strain>
    </source>
</reference>
<dbReference type="Pfam" id="PF03235">
    <property type="entry name" value="GmrSD_N"/>
    <property type="match status" value="1"/>
</dbReference>
<dbReference type="Proteomes" id="UP000430564">
    <property type="component" value="Unassembled WGS sequence"/>
</dbReference>
<dbReference type="EMBL" id="WEHX01000026">
    <property type="protein sequence ID" value="KAB7660735.1"/>
    <property type="molecule type" value="Genomic_DNA"/>
</dbReference>
<dbReference type="AlphaFoldDB" id="A0A6I1EJS6"/>
<organism evidence="3 4">
    <name type="scientific">Sutterella seckii</name>
    <dbReference type="NCBI Taxonomy" id="1944635"/>
    <lineage>
        <taxon>Bacteria</taxon>
        <taxon>Pseudomonadati</taxon>
        <taxon>Pseudomonadota</taxon>
        <taxon>Betaproteobacteria</taxon>
        <taxon>Burkholderiales</taxon>
        <taxon>Sutterellaceae</taxon>
        <taxon>Sutterella</taxon>
    </lineage>
</organism>